<dbReference type="Gene3D" id="1.10.357.50">
    <property type="match status" value="1"/>
</dbReference>
<gene>
    <name evidence="2" type="ORF">VICG_00450</name>
</gene>
<dbReference type="OMA" id="LAYDSHY"/>
<dbReference type="Pfam" id="PF06046">
    <property type="entry name" value="Sec6"/>
    <property type="match status" value="1"/>
</dbReference>
<dbReference type="InParanoid" id="L2GPV2"/>
<dbReference type="HOGENOM" id="CLU_025213_0_0_1"/>
<dbReference type="VEuPathDB" id="MicrosporidiaDB:VICG_00450"/>
<dbReference type="EMBL" id="JH370132">
    <property type="protein sequence ID" value="ELA42352.1"/>
    <property type="molecule type" value="Genomic_DNA"/>
</dbReference>
<dbReference type="GeneID" id="19881168"/>
<protein>
    <submittedName>
        <fullName evidence="2">Uncharacterized protein</fullName>
    </submittedName>
</protein>
<name>L2GPV2_VITCO</name>
<organism evidence="2 3">
    <name type="scientific">Vittaforma corneae (strain ATCC 50505)</name>
    <name type="common">Microsporidian parasite</name>
    <name type="synonym">Nosema corneum</name>
    <dbReference type="NCBI Taxonomy" id="993615"/>
    <lineage>
        <taxon>Eukaryota</taxon>
        <taxon>Fungi</taxon>
        <taxon>Fungi incertae sedis</taxon>
        <taxon>Microsporidia</taxon>
        <taxon>Nosematidae</taxon>
        <taxon>Vittaforma</taxon>
    </lineage>
</organism>
<dbReference type="RefSeq" id="XP_007603903.1">
    <property type="nucleotide sequence ID" value="XM_007603841.1"/>
</dbReference>
<dbReference type="STRING" id="993615.L2GPV2"/>
<dbReference type="GO" id="GO:0006887">
    <property type="term" value="P:exocytosis"/>
    <property type="evidence" value="ECO:0007669"/>
    <property type="project" value="InterPro"/>
</dbReference>
<dbReference type="Gene3D" id="1.10.357.70">
    <property type="entry name" value="Exocyst complex component Sec6, C-terminal domain"/>
    <property type="match status" value="1"/>
</dbReference>
<dbReference type="AlphaFoldDB" id="L2GPV2"/>
<dbReference type="Proteomes" id="UP000011082">
    <property type="component" value="Unassembled WGS sequence"/>
</dbReference>
<sequence>MEKAVFELNEKLKHPSDIEHKIDSILTRCRSENTKQLEKKRTGYLSEINTIRNSFTNLKDVQKAVNDLCEYKKQCEKMLQSNKYAINEYKTITQIAFAHQNFSRAKCFLEKLSSEDEDINDENLEEYANMVYEKDEFACDLKQYSYDLNNDEAKIVNRKIDQIKRLSLELTSTILQIATEFCDNADLVGAIDRIIMKEEKRDSVVRKVKEGETSEDPILKQYYLEHTRYINFEPKNFQDRFASGLKSGIKSKFEKLKGEKDFLARLGFIFDDLRKVKERNMSFFTFDDFLCEYHSALKKFFDQKLNDMEPEDILGLIEFKSYYYATIQNEFSRIPESIGPRLIENESELLQKYSEVASSKLKGWIDNISTIEIQKFMSRDPEINRDEQGKPVSSGFINLLQIIRAQLEPISFNKRIFLFLTGVIKEKCTAFKENIYMALQAELKNVYEGKGLHGFEDYCIMFGNSGLRLTQYISTLSFFQSDEVRELQQIFLGILKNSNVVLCEYIIFTCKPALSNILTDEWQRKELRQVFIVTLDDFLQDYQKMMSDYMFTTLICELCTKIYDVYKKALRSSKIPLTYKISESIKNDVEKLSELFKKYVNEDDFKDYVSLSLKFCPLIEAVSGELFIVEVKSLILSDPEISASFIENLLTRKTDIDENEKNIATSALPGLFSSKKPKRKTMVSKLLNK</sequence>
<accession>L2GPV2</accession>
<comment type="similarity">
    <text evidence="1">Belongs to the SEC6 family.</text>
</comment>
<dbReference type="OrthoDB" id="190098at2759"/>
<dbReference type="InterPro" id="IPR010326">
    <property type="entry name" value="EXOC3/Sec6"/>
</dbReference>
<proteinExistence type="inferred from homology"/>
<evidence type="ECO:0000256" key="1">
    <source>
        <dbReference type="ARBA" id="ARBA00009447"/>
    </source>
</evidence>
<evidence type="ECO:0000313" key="3">
    <source>
        <dbReference type="Proteomes" id="UP000011082"/>
    </source>
</evidence>
<dbReference type="InterPro" id="IPR042532">
    <property type="entry name" value="EXOC3/Sec6_C"/>
</dbReference>
<evidence type="ECO:0000313" key="2">
    <source>
        <dbReference type="EMBL" id="ELA42352.1"/>
    </source>
</evidence>
<keyword evidence="3" id="KW-1185">Reference proteome</keyword>
<dbReference type="FunCoup" id="L2GPV2">
    <property type="interactions" value="22"/>
</dbReference>
<dbReference type="GO" id="GO:0000145">
    <property type="term" value="C:exocyst"/>
    <property type="evidence" value="ECO:0007669"/>
    <property type="project" value="InterPro"/>
</dbReference>
<reference evidence="3" key="1">
    <citation type="submission" date="2011-05" db="EMBL/GenBank/DDBJ databases">
        <title>The genome sequence of Vittaforma corneae strain ATCC 50505.</title>
        <authorList>
            <consortium name="The Broad Institute Genome Sequencing Platform"/>
            <person name="Cuomo C."/>
            <person name="Didier E."/>
            <person name="Bowers L."/>
            <person name="Young S.K."/>
            <person name="Zeng Q."/>
            <person name="Gargeya S."/>
            <person name="Fitzgerald M."/>
            <person name="Haas B."/>
            <person name="Abouelleil A."/>
            <person name="Alvarado L."/>
            <person name="Arachchi H.M."/>
            <person name="Berlin A."/>
            <person name="Chapman S.B."/>
            <person name="Gearin G."/>
            <person name="Goldberg J."/>
            <person name="Griggs A."/>
            <person name="Gujja S."/>
            <person name="Hansen M."/>
            <person name="Heiman D."/>
            <person name="Howarth C."/>
            <person name="Larimer J."/>
            <person name="Lui A."/>
            <person name="MacDonald P.J.P."/>
            <person name="McCowen C."/>
            <person name="Montmayeur A."/>
            <person name="Murphy C."/>
            <person name="Neiman D."/>
            <person name="Pearson M."/>
            <person name="Priest M."/>
            <person name="Roberts A."/>
            <person name="Saif S."/>
            <person name="Shea T."/>
            <person name="Sisk P."/>
            <person name="Stolte C."/>
            <person name="Sykes S."/>
            <person name="Wortman J."/>
            <person name="Nusbaum C."/>
            <person name="Birren B."/>
        </authorList>
    </citation>
    <scope>NUCLEOTIDE SEQUENCE [LARGE SCALE GENOMIC DNA]</scope>
    <source>
        <strain evidence="3">ATCC 50505</strain>
    </source>
</reference>